<evidence type="ECO:0000313" key="1">
    <source>
        <dbReference type="EMBL" id="VBB68733.1"/>
    </source>
</evidence>
<organism evidence="1">
    <name type="scientific">invertebrate metagenome</name>
    <dbReference type="NCBI Taxonomy" id="1711999"/>
    <lineage>
        <taxon>unclassified sequences</taxon>
        <taxon>metagenomes</taxon>
        <taxon>organismal metagenomes</taxon>
    </lineage>
</organism>
<dbReference type="EMBL" id="LR026963">
    <property type="protein sequence ID" value="VBB68733.1"/>
    <property type="molecule type" value="Genomic_DNA"/>
</dbReference>
<proteinExistence type="predicted"/>
<accession>A0A484H7S6</accession>
<gene>
    <name evidence="1" type="ORF">RIEGSTA812A_PEG_206</name>
</gene>
<dbReference type="AlphaFoldDB" id="A0A484H7S6"/>
<name>A0A484H7S6_9ZZZZ</name>
<reference evidence="1" key="1">
    <citation type="submission" date="2018-10" db="EMBL/GenBank/DDBJ databases">
        <authorList>
            <person name="Gruber-Vodicka H."/>
            <person name="Jaeckle O."/>
        </authorList>
    </citation>
    <scope>NUCLEOTIDE SEQUENCE</scope>
</reference>
<sequence>MDHVVVAVPAAIAQRLKCMNGWAGRLTEKGTRAQHRLRARLSEVVFTAQNPW</sequence>
<protein>
    <submittedName>
        <fullName evidence="1">Uncharacterized protein</fullName>
    </submittedName>
</protein>